<keyword evidence="2" id="KW-1185">Reference proteome</keyword>
<protein>
    <submittedName>
        <fullName evidence="1">Uncharacterized protein</fullName>
    </submittedName>
</protein>
<sequence>MLRIARVSNLESERKISHKVSGKLLVSNQVPIFYIGDVV</sequence>
<gene>
    <name evidence="1" type="ORF">J2X78_004095</name>
</gene>
<dbReference type="EMBL" id="JAVDTF010000004">
    <property type="protein sequence ID" value="MDR6785510.1"/>
    <property type="molecule type" value="Genomic_DNA"/>
</dbReference>
<organism evidence="1 2">
    <name type="scientific">Pedobacter africanus</name>
    <dbReference type="NCBI Taxonomy" id="151894"/>
    <lineage>
        <taxon>Bacteria</taxon>
        <taxon>Pseudomonadati</taxon>
        <taxon>Bacteroidota</taxon>
        <taxon>Sphingobacteriia</taxon>
        <taxon>Sphingobacteriales</taxon>
        <taxon>Sphingobacteriaceae</taxon>
        <taxon>Pedobacter</taxon>
    </lineage>
</organism>
<evidence type="ECO:0000313" key="2">
    <source>
        <dbReference type="Proteomes" id="UP001246858"/>
    </source>
</evidence>
<accession>A0ACC6L265</accession>
<evidence type="ECO:0000313" key="1">
    <source>
        <dbReference type="EMBL" id="MDR6785510.1"/>
    </source>
</evidence>
<dbReference type="Proteomes" id="UP001246858">
    <property type="component" value="Unassembled WGS sequence"/>
</dbReference>
<comment type="caution">
    <text evidence="1">The sequence shown here is derived from an EMBL/GenBank/DDBJ whole genome shotgun (WGS) entry which is preliminary data.</text>
</comment>
<proteinExistence type="predicted"/>
<reference evidence="1" key="1">
    <citation type="submission" date="2023-07" db="EMBL/GenBank/DDBJ databases">
        <title>Sorghum-associated microbial communities from plants grown in Nebraska, USA.</title>
        <authorList>
            <person name="Schachtman D."/>
        </authorList>
    </citation>
    <scope>NUCLEOTIDE SEQUENCE</scope>
    <source>
        <strain evidence="1">2697</strain>
    </source>
</reference>
<name>A0ACC6L265_9SPHI</name>